<dbReference type="PROSITE" id="PS50076">
    <property type="entry name" value="DNAJ_2"/>
    <property type="match status" value="1"/>
</dbReference>
<dbReference type="InterPro" id="IPR001623">
    <property type="entry name" value="DnaJ_domain"/>
</dbReference>
<dbReference type="Gene3D" id="1.10.287.110">
    <property type="entry name" value="DnaJ domain"/>
    <property type="match status" value="1"/>
</dbReference>
<evidence type="ECO:0000256" key="1">
    <source>
        <dbReference type="SAM" id="Coils"/>
    </source>
</evidence>
<evidence type="ECO:0000256" key="2">
    <source>
        <dbReference type="SAM" id="MobiDB-lite"/>
    </source>
</evidence>
<keyword evidence="1" id="KW-0175">Coiled coil</keyword>
<dbReference type="Gene3D" id="6.10.250.3110">
    <property type="match status" value="1"/>
</dbReference>
<dbReference type="Proteomes" id="UP000247772">
    <property type="component" value="Unassembled WGS sequence"/>
</dbReference>
<feature type="transmembrane region" description="Helical" evidence="3">
    <location>
        <begin position="189"/>
        <end position="210"/>
    </location>
</feature>
<gene>
    <name evidence="5" type="ORF">C7410_11371</name>
</gene>
<dbReference type="SUPFAM" id="SSF46565">
    <property type="entry name" value="Chaperone J-domain"/>
    <property type="match status" value="1"/>
</dbReference>
<accession>A0A2V4TK71</accession>
<dbReference type="EMBL" id="QJSQ01000013">
    <property type="protein sequence ID" value="PYE21648.1"/>
    <property type="molecule type" value="Genomic_DNA"/>
</dbReference>
<sequence>MPGRDYRPVDYDRLYYRLDLEPGASEADIKHHYRHLAQILHPDKWRHPTAASMRWADDQFKRVKEARELLEAYWSVHHAPPVSRSALSVAQAEALHAQMQALLAQRERVRAELDGLRAERTRTLDELQRMRTERDSLHGELTGLRGEADAAQPRKPHAATESQTDDLHARSGGVRDFLFAKFDDPSRGWLLTLSASVFACVVIFVVAHWIAGLLLAPIARFELGRWLTHILQWALVAGGVVLTFGWGWSQRTLYRAARAGREHPVALPADETRLRVSAALRHEAHYGAEWSIESYEAAPDETQFTLRAVMRFSPGSQTGMRRHMVAFRCRAQTTGAAQTALVYDFSVAAPTWWLVPAARVVRDLRKRLDADLGAPR</sequence>
<feature type="domain" description="J" evidence="4">
    <location>
        <begin position="13"/>
        <end position="75"/>
    </location>
</feature>
<evidence type="ECO:0000313" key="6">
    <source>
        <dbReference type="Proteomes" id="UP000247772"/>
    </source>
</evidence>
<keyword evidence="3" id="KW-0812">Transmembrane</keyword>
<dbReference type="RefSeq" id="WP_110855673.1">
    <property type="nucleotide sequence ID" value="NZ_QJSQ01000013.1"/>
</dbReference>
<feature type="region of interest" description="Disordered" evidence="2">
    <location>
        <begin position="144"/>
        <end position="167"/>
    </location>
</feature>
<evidence type="ECO:0000256" key="3">
    <source>
        <dbReference type="SAM" id="Phobius"/>
    </source>
</evidence>
<dbReference type="CDD" id="cd06257">
    <property type="entry name" value="DnaJ"/>
    <property type="match status" value="1"/>
</dbReference>
<keyword evidence="3" id="KW-0472">Membrane</keyword>
<feature type="transmembrane region" description="Helical" evidence="3">
    <location>
        <begin position="230"/>
        <end position="248"/>
    </location>
</feature>
<organism evidence="5 6">
    <name type="scientific">Paraburkholderia silvatlantica</name>
    <dbReference type="NCBI Taxonomy" id="321895"/>
    <lineage>
        <taxon>Bacteria</taxon>
        <taxon>Pseudomonadati</taxon>
        <taxon>Pseudomonadota</taxon>
        <taxon>Betaproteobacteria</taxon>
        <taxon>Burkholderiales</taxon>
        <taxon>Burkholderiaceae</taxon>
        <taxon>Paraburkholderia</taxon>
    </lineage>
</organism>
<name>A0A2V4TK71_9BURK</name>
<dbReference type="Pfam" id="PF00226">
    <property type="entry name" value="DnaJ"/>
    <property type="match status" value="1"/>
</dbReference>
<proteinExistence type="predicted"/>
<evidence type="ECO:0000313" key="5">
    <source>
        <dbReference type="EMBL" id="PYE21648.1"/>
    </source>
</evidence>
<comment type="caution">
    <text evidence="5">The sequence shown here is derived from an EMBL/GenBank/DDBJ whole genome shotgun (WGS) entry which is preliminary data.</text>
</comment>
<dbReference type="PRINTS" id="PR00625">
    <property type="entry name" value="JDOMAIN"/>
</dbReference>
<keyword evidence="3" id="KW-1133">Transmembrane helix</keyword>
<evidence type="ECO:0000259" key="4">
    <source>
        <dbReference type="PROSITE" id="PS50076"/>
    </source>
</evidence>
<dbReference type="AlphaFoldDB" id="A0A2V4TK71"/>
<dbReference type="OrthoDB" id="581986at2"/>
<dbReference type="InterPro" id="IPR036869">
    <property type="entry name" value="J_dom_sf"/>
</dbReference>
<dbReference type="SMART" id="SM00271">
    <property type="entry name" value="DnaJ"/>
    <property type="match status" value="1"/>
</dbReference>
<protein>
    <submittedName>
        <fullName evidence="5">DnaJ-like protein</fullName>
    </submittedName>
</protein>
<reference evidence="5 6" key="1">
    <citation type="submission" date="2018-06" db="EMBL/GenBank/DDBJ databases">
        <title>Genomic Encyclopedia of Type Strains, Phase IV (KMG-V): Genome sequencing to study the core and pangenomes of soil and plant-associated prokaryotes.</title>
        <authorList>
            <person name="Whitman W."/>
        </authorList>
    </citation>
    <scope>NUCLEOTIDE SEQUENCE [LARGE SCALE GENOMIC DNA]</scope>
    <source>
        <strain evidence="5 6">SRCL-318</strain>
    </source>
</reference>
<feature type="coiled-coil region" evidence="1">
    <location>
        <begin position="92"/>
        <end position="133"/>
    </location>
</feature>